<dbReference type="RefSeq" id="WP_204959218.1">
    <property type="nucleotide sequence ID" value="NZ_JAFEUO010000004.1"/>
</dbReference>
<name>A0ABS2JE32_9ACTN</name>
<reference evidence="2 3" key="1">
    <citation type="submission" date="2021-02" db="EMBL/GenBank/DDBJ databases">
        <authorList>
            <person name="Lee D.-H."/>
        </authorList>
    </citation>
    <scope>NUCLEOTIDE SEQUENCE [LARGE SCALE GENOMIC DNA]</scope>
    <source>
        <strain evidence="2 3">MMS20-R2-29</strain>
    </source>
</reference>
<dbReference type="EMBL" id="JAFEUO010000004">
    <property type="protein sequence ID" value="MBM7084079.1"/>
    <property type="molecule type" value="Genomic_DNA"/>
</dbReference>
<keyword evidence="3" id="KW-1185">Reference proteome</keyword>
<feature type="region of interest" description="Disordered" evidence="1">
    <location>
        <begin position="1"/>
        <end position="71"/>
    </location>
</feature>
<organism evidence="2 3">
    <name type="scientific">Micromonospora humidisoli</name>
    <dbReference type="NCBI Taxonomy" id="2807622"/>
    <lineage>
        <taxon>Bacteria</taxon>
        <taxon>Bacillati</taxon>
        <taxon>Actinomycetota</taxon>
        <taxon>Actinomycetes</taxon>
        <taxon>Micromonosporales</taxon>
        <taxon>Micromonosporaceae</taxon>
        <taxon>Micromonospora</taxon>
    </lineage>
</organism>
<proteinExistence type="predicted"/>
<comment type="caution">
    <text evidence="2">The sequence shown here is derived from an EMBL/GenBank/DDBJ whole genome shotgun (WGS) entry which is preliminary data.</text>
</comment>
<sequence>MDDQPDPHHPERHPTRPQHDNRHPHDDKHHRDNQHRHDTKHPHDNRRPYHERRSDEDSPPESGGDLGLLVSDQDVEDADDILFAHPPHVVTRKVCGCGDDYPCEQVRYARLIKAARGPR</sequence>
<feature type="compositionally biased region" description="Basic and acidic residues" evidence="1">
    <location>
        <begin position="41"/>
        <end position="56"/>
    </location>
</feature>
<evidence type="ECO:0000313" key="3">
    <source>
        <dbReference type="Proteomes" id="UP000809587"/>
    </source>
</evidence>
<evidence type="ECO:0000313" key="2">
    <source>
        <dbReference type="EMBL" id="MBM7084079.1"/>
    </source>
</evidence>
<accession>A0ABS2JE32</accession>
<dbReference type="Proteomes" id="UP000809587">
    <property type="component" value="Unassembled WGS sequence"/>
</dbReference>
<evidence type="ECO:0000256" key="1">
    <source>
        <dbReference type="SAM" id="MobiDB-lite"/>
    </source>
</evidence>
<feature type="compositionally biased region" description="Basic residues" evidence="1">
    <location>
        <begin position="31"/>
        <end position="40"/>
    </location>
</feature>
<protein>
    <submittedName>
        <fullName evidence="2">Uncharacterized protein</fullName>
    </submittedName>
</protein>
<feature type="compositionally biased region" description="Basic and acidic residues" evidence="1">
    <location>
        <begin position="1"/>
        <end position="30"/>
    </location>
</feature>
<gene>
    <name evidence="2" type="ORF">JQN84_16300</name>
</gene>